<sequence>MYNWLKNLSCISQLFEEKDKSSTSETNFSSCSYPLVKDENNTCRIPCDWSLMSPRLRDIYYVVMIINFWAALITTVITLATLASFRKMREFPHIVRFYILICSAMYATSSLLPLRIGLAKVYCGEERFWNEDGHSTTPTIIEGVISHYFFLAFCFWSLCYVINAYSVIIKRAHKVFDKKRKYHLIQFSICSTLPALLVAVNMAVKKPGYKSVFLDRMTSVFTSPVLEYLTFTLPVQIAIGISVSLLWSIIRFVRKVRQNKTTFQSVRPDEDIKGFINAERQFIKLAVLFIVTVAVVLSSEVVITYRNEEYLHKVHEYFHCLKASNGSCPKPEVRIFFLSSVKICGPGIYCLLNFFLLFFNKDTRAVWRKWLDNILLCKRTEKDEKPSSGPSVVLPTNNNRTRPRSCTLDTNASLNSLHKLSTYSTRLETLRSNEDSTSIAGSISPKEDSPLKINGNTS</sequence>
<dbReference type="InterPro" id="IPR000539">
    <property type="entry name" value="Frizzled/Smoothened_7TM"/>
</dbReference>
<feature type="transmembrane region" description="Helical" evidence="8">
    <location>
        <begin position="184"/>
        <end position="204"/>
    </location>
</feature>
<dbReference type="GO" id="GO:0007166">
    <property type="term" value="P:cell surface receptor signaling pathway"/>
    <property type="evidence" value="ECO:0007669"/>
    <property type="project" value="InterPro"/>
</dbReference>
<keyword evidence="3 8" id="KW-0812">Transmembrane</keyword>
<feature type="transmembrane region" description="Helical" evidence="8">
    <location>
        <begin position="282"/>
        <end position="305"/>
    </location>
</feature>
<keyword evidence="5 8" id="KW-0472">Membrane</keyword>
<feature type="region of interest" description="Disordered" evidence="7">
    <location>
        <begin position="432"/>
        <end position="458"/>
    </location>
</feature>
<dbReference type="PANTHER" id="PTHR31787">
    <property type="entry name" value="G-PROTEIN-COUPLED RECEPTOR GPCR FAMILY PROTEIN"/>
    <property type="match status" value="1"/>
</dbReference>
<comment type="caution">
    <text evidence="9">The sequence shown here is derived from an EMBL/GenBank/DDBJ whole genome shotgun (WGS) entry which is preliminary data.</text>
</comment>
<dbReference type="PANTHER" id="PTHR31787:SF3">
    <property type="entry name" value="FRIZZLED AND SMOOTHENED-LIKE PROTEIN H"/>
    <property type="match status" value="1"/>
</dbReference>
<dbReference type="OrthoDB" id="5982157at2759"/>
<dbReference type="InterPro" id="IPR050949">
    <property type="entry name" value="GPCR_Fz/Smo-like"/>
</dbReference>
<feature type="transmembrane region" description="Helical" evidence="8">
    <location>
        <begin position="145"/>
        <end position="163"/>
    </location>
</feature>
<dbReference type="Pfam" id="PF01534">
    <property type="entry name" value="Frizzled"/>
    <property type="match status" value="1"/>
</dbReference>
<feature type="transmembrane region" description="Helical" evidence="8">
    <location>
        <begin position="228"/>
        <end position="250"/>
    </location>
</feature>
<keyword evidence="6" id="KW-0675">Receptor</keyword>
<keyword evidence="4 8" id="KW-1133">Transmembrane helix</keyword>
<dbReference type="GO" id="GO:0004888">
    <property type="term" value="F:transmembrane signaling receptor activity"/>
    <property type="evidence" value="ECO:0007669"/>
    <property type="project" value="InterPro"/>
</dbReference>
<evidence type="ECO:0000256" key="1">
    <source>
        <dbReference type="ARBA" id="ARBA00004141"/>
    </source>
</evidence>
<dbReference type="AlphaFoldDB" id="A0A7D9ISA4"/>
<dbReference type="EMBL" id="CACRXK020008398">
    <property type="protein sequence ID" value="CAB4014663.1"/>
    <property type="molecule type" value="Genomic_DNA"/>
</dbReference>
<evidence type="ECO:0000256" key="3">
    <source>
        <dbReference type="ARBA" id="ARBA00022692"/>
    </source>
</evidence>
<name>A0A7D9ISA4_PARCT</name>
<comment type="similarity">
    <text evidence="2">Belongs to the G-protein coupled receptor Fz/Smo family.</text>
</comment>
<evidence type="ECO:0000256" key="5">
    <source>
        <dbReference type="ARBA" id="ARBA00023136"/>
    </source>
</evidence>
<keyword evidence="10" id="KW-1185">Reference proteome</keyword>
<dbReference type="Gene3D" id="1.20.1070.10">
    <property type="entry name" value="Rhodopsin 7-helix transmembrane proteins"/>
    <property type="match status" value="1"/>
</dbReference>
<dbReference type="InterPro" id="IPR017981">
    <property type="entry name" value="GPCR_2-like_7TM"/>
</dbReference>
<comment type="subcellular location">
    <subcellularLocation>
        <location evidence="1">Membrane</location>
        <topology evidence="1">Multi-pass membrane protein</topology>
    </subcellularLocation>
</comment>
<protein>
    <submittedName>
        <fullName evidence="9">Uncharacterized protein LOC110062444 isoform X2</fullName>
    </submittedName>
</protein>
<dbReference type="GO" id="GO:0016020">
    <property type="term" value="C:membrane"/>
    <property type="evidence" value="ECO:0007669"/>
    <property type="project" value="UniProtKB-SubCell"/>
</dbReference>
<accession>A0A7D9ISA4</accession>
<organism evidence="9 10">
    <name type="scientific">Paramuricea clavata</name>
    <name type="common">Red gorgonian</name>
    <name type="synonym">Violescent sea-whip</name>
    <dbReference type="NCBI Taxonomy" id="317549"/>
    <lineage>
        <taxon>Eukaryota</taxon>
        <taxon>Metazoa</taxon>
        <taxon>Cnidaria</taxon>
        <taxon>Anthozoa</taxon>
        <taxon>Octocorallia</taxon>
        <taxon>Malacalcyonacea</taxon>
        <taxon>Plexauridae</taxon>
        <taxon>Paramuricea</taxon>
    </lineage>
</organism>
<feature type="region of interest" description="Disordered" evidence="7">
    <location>
        <begin position="382"/>
        <end position="405"/>
    </location>
</feature>
<feature type="transmembrane region" description="Helical" evidence="8">
    <location>
        <begin position="335"/>
        <end position="359"/>
    </location>
</feature>
<evidence type="ECO:0000256" key="7">
    <source>
        <dbReference type="SAM" id="MobiDB-lite"/>
    </source>
</evidence>
<gene>
    <name evidence="9" type="ORF">PACLA_8A003352</name>
</gene>
<evidence type="ECO:0000256" key="4">
    <source>
        <dbReference type="ARBA" id="ARBA00022989"/>
    </source>
</evidence>
<evidence type="ECO:0000256" key="8">
    <source>
        <dbReference type="SAM" id="Phobius"/>
    </source>
</evidence>
<dbReference type="Proteomes" id="UP001152795">
    <property type="component" value="Unassembled WGS sequence"/>
</dbReference>
<evidence type="ECO:0000313" key="10">
    <source>
        <dbReference type="Proteomes" id="UP001152795"/>
    </source>
</evidence>
<evidence type="ECO:0000256" key="2">
    <source>
        <dbReference type="ARBA" id="ARBA00008077"/>
    </source>
</evidence>
<feature type="transmembrane region" description="Helical" evidence="8">
    <location>
        <begin position="59"/>
        <end position="85"/>
    </location>
</feature>
<reference evidence="9" key="1">
    <citation type="submission" date="2020-04" db="EMBL/GenBank/DDBJ databases">
        <authorList>
            <person name="Alioto T."/>
            <person name="Alioto T."/>
            <person name="Gomez Garrido J."/>
        </authorList>
    </citation>
    <scope>NUCLEOTIDE SEQUENCE</scope>
    <source>
        <strain evidence="9">A484AB</strain>
    </source>
</reference>
<feature type="transmembrane region" description="Helical" evidence="8">
    <location>
        <begin position="97"/>
        <end position="118"/>
    </location>
</feature>
<proteinExistence type="inferred from homology"/>
<dbReference type="PROSITE" id="PS50261">
    <property type="entry name" value="G_PROTEIN_RECEP_F2_4"/>
    <property type="match status" value="1"/>
</dbReference>
<feature type="compositionally biased region" description="Polar residues" evidence="7">
    <location>
        <begin position="388"/>
        <end position="400"/>
    </location>
</feature>
<evidence type="ECO:0000256" key="6">
    <source>
        <dbReference type="ARBA" id="ARBA00023170"/>
    </source>
</evidence>
<evidence type="ECO:0000313" key="9">
    <source>
        <dbReference type="EMBL" id="CAB4014663.1"/>
    </source>
</evidence>